<evidence type="ECO:0000259" key="3">
    <source>
        <dbReference type="PROSITE" id="PS50089"/>
    </source>
</evidence>
<dbReference type="InterPro" id="IPR013083">
    <property type="entry name" value="Znf_RING/FYVE/PHD"/>
</dbReference>
<dbReference type="SUPFAM" id="SSF57850">
    <property type="entry name" value="RING/U-box"/>
    <property type="match status" value="1"/>
</dbReference>
<feature type="domain" description="RING-type" evidence="3">
    <location>
        <begin position="257"/>
        <end position="298"/>
    </location>
</feature>
<dbReference type="InterPro" id="IPR001841">
    <property type="entry name" value="Znf_RING"/>
</dbReference>
<evidence type="ECO:0000256" key="1">
    <source>
        <dbReference type="PROSITE-ProRule" id="PRU00175"/>
    </source>
</evidence>
<reference evidence="4 5" key="1">
    <citation type="journal article" date="2020" name="Nat. Food">
        <title>A phased Vanilla planifolia genome enables genetic improvement of flavour and production.</title>
        <authorList>
            <person name="Hasing T."/>
            <person name="Tang H."/>
            <person name="Brym M."/>
            <person name="Khazi F."/>
            <person name="Huang T."/>
            <person name="Chambers A.H."/>
        </authorList>
    </citation>
    <scope>NUCLEOTIDE SEQUENCE [LARGE SCALE GENOMIC DNA]</scope>
    <source>
        <tissue evidence="4">Leaf</tissue>
    </source>
</reference>
<organism evidence="4 5">
    <name type="scientific">Vanilla planifolia</name>
    <name type="common">Vanilla</name>
    <dbReference type="NCBI Taxonomy" id="51239"/>
    <lineage>
        <taxon>Eukaryota</taxon>
        <taxon>Viridiplantae</taxon>
        <taxon>Streptophyta</taxon>
        <taxon>Embryophyta</taxon>
        <taxon>Tracheophyta</taxon>
        <taxon>Spermatophyta</taxon>
        <taxon>Magnoliopsida</taxon>
        <taxon>Liliopsida</taxon>
        <taxon>Asparagales</taxon>
        <taxon>Orchidaceae</taxon>
        <taxon>Vanilloideae</taxon>
        <taxon>Vanilleae</taxon>
        <taxon>Vanilla</taxon>
    </lineage>
</organism>
<feature type="transmembrane region" description="Helical" evidence="2">
    <location>
        <begin position="148"/>
        <end position="166"/>
    </location>
</feature>
<evidence type="ECO:0000313" key="5">
    <source>
        <dbReference type="Proteomes" id="UP000636800"/>
    </source>
</evidence>
<sequence>MATSVDRGQIEGQATPMGISIRMVERISRARWFGFLRRVYQYQNGSRSDLQSNPFNAQPWLQLEAFMLLLQMVAVTTVMALSKKETPVWPLRIWIASYAIANVLNIPILCWRYRCTGSSQGRSLASDAEQQRSPEEPSIARLMNKARAYLELFYALWFVMGNVWVFDSRLSSFSRAPMLHVLCIVLLAWNAVVYSFPFLLFLLLCCFVPIVGNLLGYNMNLASAERGASNDQIQRLPHWTFKDVDTADDVAYKNSKCCICLAKYGDRDEVKQLPCLHLFHLRCVDRWLRITSCCPLCKQSLEK</sequence>
<dbReference type="OrthoDB" id="2129069at2759"/>
<name>A0A835PLL9_VANPL</name>
<evidence type="ECO:0000313" key="4">
    <source>
        <dbReference type="EMBL" id="KAG0454948.1"/>
    </source>
</evidence>
<keyword evidence="1" id="KW-0862">Zinc</keyword>
<dbReference type="SMART" id="SM00184">
    <property type="entry name" value="RING"/>
    <property type="match status" value="1"/>
</dbReference>
<dbReference type="GO" id="GO:0008270">
    <property type="term" value="F:zinc ion binding"/>
    <property type="evidence" value="ECO:0007669"/>
    <property type="project" value="UniProtKB-KW"/>
</dbReference>
<evidence type="ECO:0000256" key="2">
    <source>
        <dbReference type="SAM" id="Phobius"/>
    </source>
</evidence>
<keyword evidence="1" id="KW-0479">Metal-binding</keyword>
<proteinExistence type="predicted"/>
<accession>A0A835PLL9</accession>
<dbReference type="PANTHER" id="PTHR46225">
    <property type="entry name" value="C3H4 TYPE ZINC FINGER PROTEIN"/>
    <property type="match status" value="1"/>
</dbReference>
<dbReference type="Gene3D" id="3.30.40.10">
    <property type="entry name" value="Zinc/RING finger domain, C3HC4 (zinc finger)"/>
    <property type="match status" value="1"/>
</dbReference>
<dbReference type="EMBL" id="JADCNL010000013">
    <property type="protein sequence ID" value="KAG0454948.1"/>
    <property type="molecule type" value="Genomic_DNA"/>
</dbReference>
<keyword evidence="5" id="KW-1185">Reference proteome</keyword>
<comment type="caution">
    <text evidence="4">The sequence shown here is derived from an EMBL/GenBank/DDBJ whole genome shotgun (WGS) entry which is preliminary data.</text>
</comment>
<gene>
    <name evidence="4" type="ORF">HPP92_024240</name>
</gene>
<dbReference type="Proteomes" id="UP000636800">
    <property type="component" value="Chromosome 13"/>
</dbReference>
<protein>
    <recommendedName>
        <fullName evidence="3">RING-type domain-containing protein</fullName>
    </recommendedName>
</protein>
<dbReference type="AlphaFoldDB" id="A0A835PLL9"/>
<feature type="transmembrane region" description="Helical" evidence="2">
    <location>
        <begin position="178"/>
        <end position="211"/>
    </location>
</feature>
<feature type="transmembrane region" description="Helical" evidence="2">
    <location>
        <begin position="93"/>
        <end position="113"/>
    </location>
</feature>
<keyword evidence="2" id="KW-0472">Membrane</keyword>
<dbReference type="PANTHER" id="PTHR46225:SF1">
    <property type="entry name" value="RING_U-BOX SUPERFAMILY PROTEIN"/>
    <property type="match status" value="1"/>
</dbReference>
<keyword evidence="1" id="KW-0863">Zinc-finger</keyword>
<dbReference type="Pfam" id="PF13639">
    <property type="entry name" value="zf-RING_2"/>
    <property type="match status" value="1"/>
</dbReference>
<keyword evidence="2" id="KW-1133">Transmembrane helix</keyword>
<dbReference type="PROSITE" id="PS50089">
    <property type="entry name" value="ZF_RING_2"/>
    <property type="match status" value="1"/>
</dbReference>
<feature type="transmembrane region" description="Helical" evidence="2">
    <location>
        <begin position="60"/>
        <end position="81"/>
    </location>
</feature>
<keyword evidence="2" id="KW-0812">Transmembrane</keyword>